<dbReference type="AlphaFoldDB" id="C6XGW4"/>
<dbReference type="Pfam" id="PF23899">
    <property type="entry name" value="SU10_portal"/>
    <property type="match status" value="1"/>
</dbReference>
<dbReference type="Proteomes" id="UP000002744">
    <property type="component" value="Chromosome"/>
</dbReference>
<dbReference type="InterPro" id="IPR056909">
    <property type="entry name" value="SU10_portal"/>
</dbReference>
<dbReference type="EMBL" id="CP001677">
    <property type="protein sequence ID" value="ACT57617.1"/>
    <property type="molecule type" value="Genomic_DNA"/>
</dbReference>
<organism evidence="1 2">
    <name type="scientific">Liberibacter asiaticus (strain psy62)</name>
    <dbReference type="NCBI Taxonomy" id="537021"/>
    <lineage>
        <taxon>Bacteria</taxon>
        <taxon>Pseudomonadati</taxon>
        <taxon>Pseudomonadota</taxon>
        <taxon>Alphaproteobacteria</taxon>
        <taxon>Hyphomicrobiales</taxon>
        <taxon>Rhizobiaceae</taxon>
        <taxon>Liberibacter</taxon>
    </lineage>
</organism>
<dbReference type="KEGG" id="las:CLIBASIA_05240"/>
<dbReference type="HOGENOM" id="CLU_2647776_0_0_5"/>
<proteinExistence type="predicted"/>
<accession>C6XGW4</accession>
<dbReference type="STRING" id="537021.CLIBASIA_05240"/>
<gene>
    <name evidence="1" type="ordered locus">CLIBASIA_05240</name>
</gene>
<reference evidence="1 2" key="1">
    <citation type="journal article" date="2009" name="Mol. Plant Microbe Interact.">
        <title>Complete genome sequence of citrus huanglongbing bacterium, 'Candidatus Liberibacter asiaticus' obtained through metagenomics.</title>
        <authorList>
            <person name="Duan Y."/>
            <person name="Zhou L."/>
            <person name="Hall D.G."/>
            <person name="Li W."/>
            <person name="Doddapaneni H."/>
            <person name="Lin H."/>
            <person name="Liu L."/>
            <person name="Vahling C.M."/>
            <person name="Gabriel D.W."/>
            <person name="Williams K.P."/>
            <person name="Dickerman A."/>
            <person name="Sun Y."/>
            <person name="Gottwald T."/>
        </authorList>
    </citation>
    <scope>NUCLEOTIDE SEQUENCE [LARGE SCALE GENOMIC DNA]</scope>
    <source>
        <strain evidence="2">psy62</strain>
    </source>
</reference>
<sequence>MDAKVNIGLGSGNREKDIMMVSHLLALQKEILATFGLNNPFVSTTHLYNGIARLAEAVGVQNVNEYFNNPDSEQWN</sequence>
<reference evidence="1 2" key="2">
    <citation type="journal article" date="2011" name="Appl. Environ. Microbiol.">
        <title>Diversity and plasticity of the intracellular plant pathogen and insect symbiont, 'Candidatus Liberibacter asiaticus', revealed by hyper variable prophage genes with intragenic tandem repeats.</title>
        <authorList>
            <person name="Zhou L."/>
            <person name="Powell C.A."/>
            <person name="Hoffman M.T."/>
            <person name="Li W."/>
            <person name="Fan G."/>
            <person name="Liu B."/>
            <person name="Lin H."/>
            <person name="Duan Y."/>
        </authorList>
    </citation>
    <scope>NUCLEOTIDE SEQUENCE [LARGE SCALE GENOMIC DNA]</scope>
    <source>
        <strain evidence="2">psy62</strain>
    </source>
</reference>
<dbReference type="SMR" id="C6XGW4"/>
<name>C6XGW4_LIBAP</name>
<evidence type="ECO:0000313" key="1">
    <source>
        <dbReference type="EMBL" id="ACT57617.1"/>
    </source>
</evidence>
<evidence type="ECO:0000313" key="2">
    <source>
        <dbReference type="Proteomes" id="UP000002744"/>
    </source>
</evidence>
<protein>
    <submittedName>
        <fullName evidence="1">Uncharacterized protein</fullName>
    </submittedName>
</protein>